<feature type="domain" description="Dehydrogenase E1 component" evidence="4">
    <location>
        <begin position="38"/>
        <end position="312"/>
    </location>
</feature>
<name>A0A1E3UBV0_9FIRM</name>
<gene>
    <name evidence="5" type="ORF">BEI59_23875</name>
</gene>
<evidence type="ECO:0000256" key="3">
    <source>
        <dbReference type="ARBA" id="ARBA00023052"/>
    </source>
</evidence>
<sequence>MEFAKKDLIKYYVEMKRIRLVEGEIANNYYNEVREMHTPIHLYDGQEAIAVGVCQQLDKDDIIFSNHRCHGHYLAKGGNLKKMIAELFSKETGCCKGRGGSMHLADKEAGVALSSAIVAGNVSIGTGYALGLKQQGKRNIAVVFLGDGATEEGSVYESICFARLHNLPVMYVCENNLYAISTAYNIREPLKYVSDKFKTIIETYVINGNNIIEVADTAVKCVRRVREGEGPVFIECLTYRLRDHHNIKTGVESGYRTQEEWDKWNEKSPIKFMEDYLLDKNWISKQEIERIDTELKKEIESAFQYAHESQLPCPKSLFDNLWG</sequence>
<comment type="cofactor">
    <cofactor evidence="1">
        <name>thiamine diphosphate</name>
        <dbReference type="ChEBI" id="CHEBI:58937"/>
    </cofactor>
</comment>
<proteinExistence type="predicted"/>
<dbReference type="InterPro" id="IPR001017">
    <property type="entry name" value="DH_E1"/>
</dbReference>
<dbReference type="EMBL" id="MEHA01000022">
    <property type="protein sequence ID" value="ODR46789.1"/>
    <property type="molecule type" value="Genomic_DNA"/>
</dbReference>
<evidence type="ECO:0000256" key="1">
    <source>
        <dbReference type="ARBA" id="ARBA00001964"/>
    </source>
</evidence>
<dbReference type="InterPro" id="IPR029061">
    <property type="entry name" value="THDP-binding"/>
</dbReference>
<dbReference type="PANTHER" id="PTHR11516:SF60">
    <property type="entry name" value="PYRUVATE DEHYDROGENASE E1 COMPONENT SUBUNIT ALPHA"/>
    <property type="match status" value="1"/>
</dbReference>
<evidence type="ECO:0000256" key="2">
    <source>
        <dbReference type="ARBA" id="ARBA00023002"/>
    </source>
</evidence>
<dbReference type="GO" id="GO:0004739">
    <property type="term" value="F:pyruvate dehydrogenase (acetyl-transferring) activity"/>
    <property type="evidence" value="ECO:0007669"/>
    <property type="project" value="TreeGrafter"/>
</dbReference>
<dbReference type="PANTHER" id="PTHR11516">
    <property type="entry name" value="PYRUVATE DEHYDROGENASE E1 COMPONENT, ALPHA SUBUNIT BACTERIAL AND ORGANELLAR"/>
    <property type="match status" value="1"/>
</dbReference>
<protein>
    <recommendedName>
        <fullName evidence="4">Dehydrogenase E1 component domain-containing protein</fullName>
    </recommendedName>
</protein>
<dbReference type="Gene3D" id="3.40.50.970">
    <property type="match status" value="1"/>
</dbReference>
<dbReference type="Pfam" id="PF00676">
    <property type="entry name" value="E1_dh"/>
    <property type="match status" value="1"/>
</dbReference>
<dbReference type="SUPFAM" id="SSF52518">
    <property type="entry name" value="Thiamin diphosphate-binding fold (THDP-binding)"/>
    <property type="match status" value="1"/>
</dbReference>
<keyword evidence="3" id="KW-0786">Thiamine pyrophosphate</keyword>
<comment type="caution">
    <text evidence="5">The sequence shown here is derived from an EMBL/GenBank/DDBJ whole genome shotgun (WGS) entry which is preliminary data.</text>
</comment>
<dbReference type="GO" id="GO:0006086">
    <property type="term" value="P:pyruvate decarboxylation to acetyl-CoA"/>
    <property type="evidence" value="ECO:0007669"/>
    <property type="project" value="TreeGrafter"/>
</dbReference>
<evidence type="ECO:0000259" key="4">
    <source>
        <dbReference type="Pfam" id="PF00676"/>
    </source>
</evidence>
<evidence type="ECO:0000313" key="5">
    <source>
        <dbReference type="EMBL" id="ODR46789.1"/>
    </source>
</evidence>
<dbReference type="Proteomes" id="UP000094271">
    <property type="component" value="Unassembled WGS sequence"/>
</dbReference>
<accession>A0A1E3UBV0</accession>
<keyword evidence="2" id="KW-0560">Oxidoreductase</keyword>
<dbReference type="CDD" id="cd02000">
    <property type="entry name" value="TPP_E1_PDC_ADC_BCADC"/>
    <property type="match status" value="1"/>
</dbReference>
<dbReference type="RefSeq" id="WP_069432016.1">
    <property type="nucleotide sequence ID" value="NZ_MEHA01000022.1"/>
</dbReference>
<reference evidence="5 6" key="1">
    <citation type="submission" date="2016-08" db="EMBL/GenBank/DDBJ databases">
        <authorList>
            <person name="Seilhamer J.J."/>
        </authorList>
    </citation>
    <scope>NUCLEOTIDE SEQUENCE [LARGE SCALE GENOMIC DNA]</scope>
    <source>
        <strain evidence="5 6">NML150140-1</strain>
    </source>
</reference>
<dbReference type="AlphaFoldDB" id="A0A1E3UBV0"/>
<organism evidence="5 6">
    <name type="scientific">Eisenbergiella tayi</name>
    <dbReference type="NCBI Taxonomy" id="1432052"/>
    <lineage>
        <taxon>Bacteria</taxon>
        <taxon>Bacillati</taxon>
        <taxon>Bacillota</taxon>
        <taxon>Clostridia</taxon>
        <taxon>Lachnospirales</taxon>
        <taxon>Lachnospiraceae</taxon>
        <taxon>Eisenbergiella</taxon>
    </lineage>
</organism>
<evidence type="ECO:0000313" key="6">
    <source>
        <dbReference type="Proteomes" id="UP000094271"/>
    </source>
</evidence>
<dbReference type="InterPro" id="IPR050642">
    <property type="entry name" value="PDH_E1_Alpha_Subunit"/>
</dbReference>